<dbReference type="PANTHER" id="PTHR15301:SF3">
    <property type="entry name" value="PROTEIN NSG1-RELATED"/>
    <property type="match status" value="1"/>
</dbReference>
<gene>
    <name evidence="9" type="ORF">OGATHE_004835</name>
</gene>
<evidence type="ECO:0000256" key="1">
    <source>
        <dbReference type="ARBA" id="ARBA00004477"/>
    </source>
</evidence>
<dbReference type="GO" id="GO:0016126">
    <property type="term" value="P:sterol biosynthetic process"/>
    <property type="evidence" value="ECO:0007669"/>
    <property type="project" value="TreeGrafter"/>
</dbReference>
<dbReference type="OrthoDB" id="205546at2759"/>
<feature type="transmembrane region" description="Helical" evidence="8">
    <location>
        <begin position="207"/>
        <end position="225"/>
    </location>
</feature>
<comment type="caution">
    <text evidence="9">The sequence shown here is derived from an EMBL/GenBank/DDBJ whole genome shotgun (WGS) entry which is preliminary data.</text>
</comment>
<feature type="region of interest" description="Disordered" evidence="7">
    <location>
        <begin position="1"/>
        <end position="24"/>
    </location>
</feature>
<feature type="transmembrane region" description="Helical" evidence="8">
    <location>
        <begin position="232"/>
        <end position="250"/>
    </location>
</feature>
<evidence type="ECO:0000256" key="8">
    <source>
        <dbReference type="SAM" id="Phobius"/>
    </source>
</evidence>
<dbReference type="EMBL" id="JAEUBD010001266">
    <property type="protein sequence ID" value="KAH3663259.1"/>
    <property type="molecule type" value="Genomic_DNA"/>
</dbReference>
<comment type="subcellular location">
    <subcellularLocation>
        <location evidence="1">Endoplasmic reticulum membrane</location>
        <topology evidence="1">Multi-pass membrane protein</topology>
    </subcellularLocation>
</comment>
<evidence type="ECO:0000256" key="6">
    <source>
        <dbReference type="ARBA" id="ARBA00023136"/>
    </source>
</evidence>
<sequence>MTQTLGNDEPDSKTGPLNSGSLMSRNSSVLTLTTPQLYSIYGGRENLIDAQDAENASDIYENLKENINKRSPDDASHAPPRSGQRKSAVGVFTRVVGKSLVLCVLGNLFIKLIEQLYKLNPALPNLADFHLIYLVRDNANLPLSPVQMEILNNSLMGLLFGSIRPLSELVFTWNGKKRSFPETAALVRFTVALIGFSYGLRKVEWESKLEASLVFLGICALLWIVMDSSIGGLLSSFIVSLGTIAVYTYFTFQQNLLSVFSDPDILADLLWNGSFLFISLVIFGRISKRLIG</sequence>
<feature type="compositionally biased region" description="Polar residues" evidence="7">
    <location>
        <begin position="15"/>
        <end position="24"/>
    </location>
</feature>
<accession>A0A1B7SJI7</accession>
<keyword evidence="3 8" id="KW-0812">Transmembrane</keyword>
<keyword evidence="10" id="KW-1185">Reference proteome</keyword>
<keyword evidence="6 8" id="KW-0472">Membrane</keyword>
<evidence type="ECO:0000313" key="10">
    <source>
        <dbReference type="Proteomes" id="UP000788993"/>
    </source>
</evidence>
<organism evidence="9 10">
    <name type="scientific">Ogataea polymorpha</name>
    <dbReference type="NCBI Taxonomy" id="460523"/>
    <lineage>
        <taxon>Eukaryota</taxon>
        <taxon>Fungi</taxon>
        <taxon>Dikarya</taxon>
        <taxon>Ascomycota</taxon>
        <taxon>Saccharomycotina</taxon>
        <taxon>Pichiomycetes</taxon>
        <taxon>Pichiales</taxon>
        <taxon>Pichiaceae</taxon>
        <taxon>Ogataea</taxon>
    </lineage>
</organism>
<keyword evidence="5 8" id="KW-1133">Transmembrane helix</keyword>
<reference evidence="9" key="1">
    <citation type="journal article" date="2021" name="Open Biol.">
        <title>Shared evolutionary footprints suggest mitochondrial oxidative damage underlies multiple complex I losses in fungi.</title>
        <authorList>
            <person name="Schikora-Tamarit M.A."/>
            <person name="Marcet-Houben M."/>
            <person name="Nosek J."/>
            <person name="Gabaldon T."/>
        </authorList>
    </citation>
    <scope>NUCLEOTIDE SEQUENCE</scope>
    <source>
        <strain evidence="9">NCAIM Y.01608</strain>
    </source>
</reference>
<name>A0A1B7SJI7_9ASCO</name>
<dbReference type="Pfam" id="PF07281">
    <property type="entry name" value="INSIG"/>
    <property type="match status" value="1"/>
</dbReference>
<dbReference type="RefSeq" id="XP_018211538.1">
    <property type="nucleotide sequence ID" value="XM_018356131.1"/>
</dbReference>
<dbReference type="PANTHER" id="PTHR15301">
    <property type="entry name" value="INSULIN-INDUCED GENE 1"/>
    <property type="match status" value="1"/>
</dbReference>
<evidence type="ECO:0000256" key="7">
    <source>
        <dbReference type="SAM" id="MobiDB-lite"/>
    </source>
</evidence>
<dbReference type="GO" id="GO:0005789">
    <property type="term" value="C:endoplasmic reticulum membrane"/>
    <property type="evidence" value="ECO:0007669"/>
    <property type="project" value="UniProtKB-SubCell"/>
</dbReference>
<feature type="transmembrane region" description="Helical" evidence="8">
    <location>
        <begin position="270"/>
        <end position="287"/>
    </location>
</feature>
<dbReference type="Proteomes" id="UP000788993">
    <property type="component" value="Unassembled WGS sequence"/>
</dbReference>
<dbReference type="InterPro" id="IPR025929">
    <property type="entry name" value="INSIG_fam"/>
</dbReference>
<keyword evidence="4" id="KW-0256">Endoplasmic reticulum</keyword>
<comment type="similarity">
    <text evidence="2">Belongs to the INSIG family.</text>
</comment>
<evidence type="ECO:0000313" key="9">
    <source>
        <dbReference type="EMBL" id="KAH3663259.1"/>
    </source>
</evidence>
<protein>
    <submittedName>
        <fullName evidence="9">Uncharacterized protein</fullName>
    </submittedName>
</protein>
<proteinExistence type="inferred from homology"/>
<dbReference type="AlphaFoldDB" id="A0A1B7SJI7"/>
<reference evidence="9" key="2">
    <citation type="submission" date="2021-01" db="EMBL/GenBank/DDBJ databases">
        <authorList>
            <person name="Schikora-Tamarit M.A."/>
        </authorList>
    </citation>
    <scope>NUCLEOTIDE SEQUENCE</scope>
    <source>
        <strain evidence="9">NCAIM Y.01608</strain>
    </source>
</reference>
<evidence type="ECO:0000256" key="3">
    <source>
        <dbReference type="ARBA" id="ARBA00022692"/>
    </source>
</evidence>
<evidence type="ECO:0000256" key="2">
    <source>
        <dbReference type="ARBA" id="ARBA00007475"/>
    </source>
</evidence>
<evidence type="ECO:0000256" key="5">
    <source>
        <dbReference type="ARBA" id="ARBA00022989"/>
    </source>
</evidence>
<evidence type="ECO:0000256" key="4">
    <source>
        <dbReference type="ARBA" id="ARBA00022824"/>
    </source>
</evidence>